<dbReference type="FunCoup" id="A0A3Q3M664">
    <property type="interactions" value="1"/>
</dbReference>
<evidence type="ECO:0000256" key="7">
    <source>
        <dbReference type="SAM" id="Coils"/>
    </source>
</evidence>
<keyword evidence="3 6" id="KW-0863">Zinc-finger</keyword>
<dbReference type="FunFam" id="3.30.160.60:FF:000182">
    <property type="entry name" value="zinc finger protein 366"/>
    <property type="match status" value="1"/>
</dbReference>
<dbReference type="FunFam" id="3.30.160.60:FF:000358">
    <property type="entry name" value="zinc finger protein 24"/>
    <property type="match status" value="1"/>
</dbReference>
<dbReference type="GO" id="GO:0000981">
    <property type="term" value="F:DNA-binding transcription factor activity, RNA polymerase II-specific"/>
    <property type="evidence" value="ECO:0007669"/>
    <property type="project" value="TreeGrafter"/>
</dbReference>
<protein>
    <submittedName>
        <fullName evidence="10">Uncharacterized LOC113128417</fullName>
    </submittedName>
</protein>
<dbReference type="PANTHER" id="PTHR24388:SF85">
    <property type="entry name" value="ZINC FINGER PROTEIN 367"/>
    <property type="match status" value="1"/>
</dbReference>
<dbReference type="GO" id="GO:0008270">
    <property type="term" value="F:zinc ion binding"/>
    <property type="evidence" value="ECO:0007669"/>
    <property type="project" value="UniProtKB-KW"/>
</dbReference>
<dbReference type="Proteomes" id="UP000261640">
    <property type="component" value="Unplaced"/>
</dbReference>
<sequence length="483" mass="53643">MKPQLTGGKKGPSVTEAGEAALSLQEELVAAIHGAFEVAVEIAVRQVKNLLGQAAGGNYEKMRRENESLKQRLQKAEAMLDSARMERRGGSPAPSQQIFTETMHTHQQPHLKYNQKRPDPKVGSVRGCTVRRGHTPPAGESRAQQHPDPPVSRNDEQRSGDAVKTQGLSDAAFDPEKERNNGCNKEATEEISRVCVVKVESISQPCQDLTAQDHHPPPCPSADNEPTLERVTIKEERNGSACCSDSIKVEDFGPDCMSAVQSKMLEEWKSKVPDIQSQHPNTGLSCARLVEAHAPNMTTGLPPHTDLPSLSSEFPIFQLAEPASISEAPPQVYGVHVRTSRNLSHTIGNIYTCKFCTQSFPLPSLLRRHYSQCQQKLQQRCQQPVAGSKKTRLQLYPPGCSPFRCTECNREFNRMENLKTHLRIHTGERPYTCSVCSKCFRHSGALTRHFRIHTGEKPYICGQCGKSFRNCGGLKFHQRSHSK</sequence>
<dbReference type="AlphaFoldDB" id="A0A3Q3M664"/>
<dbReference type="Pfam" id="PF00096">
    <property type="entry name" value="zf-C2H2"/>
    <property type="match status" value="3"/>
</dbReference>
<feature type="domain" description="C2H2-type" evidence="9">
    <location>
        <begin position="459"/>
        <end position="483"/>
    </location>
</feature>
<dbReference type="RefSeq" id="XP_026159521.1">
    <property type="nucleotide sequence ID" value="XM_026303736.1"/>
</dbReference>
<reference evidence="10" key="2">
    <citation type="submission" date="2025-09" db="UniProtKB">
        <authorList>
            <consortium name="Ensembl"/>
        </authorList>
    </citation>
    <scope>IDENTIFICATION</scope>
</reference>
<evidence type="ECO:0000313" key="11">
    <source>
        <dbReference type="Proteomes" id="UP000261640"/>
    </source>
</evidence>
<keyword evidence="4" id="KW-0862">Zinc</keyword>
<keyword evidence="2" id="KW-0677">Repeat</keyword>
<feature type="region of interest" description="Disordered" evidence="8">
    <location>
        <begin position="104"/>
        <end position="185"/>
    </location>
</feature>
<dbReference type="Gene3D" id="3.30.160.60">
    <property type="entry name" value="Classic Zinc Finger"/>
    <property type="match status" value="3"/>
</dbReference>
<evidence type="ECO:0000313" key="10">
    <source>
        <dbReference type="Ensembl" id="ENSMAMP00000018151.1"/>
    </source>
</evidence>
<dbReference type="GeneTree" id="ENSGT01150000286934"/>
<evidence type="ECO:0000256" key="2">
    <source>
        <dbReference type="ARBA" id="ARBA00022737"/>
    </source>
</evidence>
<dbReference type="PROSITE" id="PS00028">
    <property type="entry name" value="ZINC_FINGER_C2H2_1"/>
    <property type="match status" value="3"/>
</dbReference>
<dbReference type="SMART" id="SM00355">
    <property type="entry name" value="ZnF_C2H2"/>
    <property type="match status" value="4"/>
</dbReference>
<dbReference type="PROSITE" id="PS50157">
    <property type="entry name" value="ZINC_FINGER_C2H2_2"/>
    <property type="match status" value="3"/>
</dbReference>
<dbReference type="InterPro" id="IPR036236">
    <property type="entry name" value="Znf_C2H2_sf"/>
</dbReference>
<feature type="domain" description="C2H2-type" evidence="9">
    <location>
        <begin position="431"/>
        <end position="458"/>
    </location>
</feature>
<accession>A0A3Q3M664</accession>
<organism evidence="10 11">
    <name type="scientific">Mastacembelus armatus</name>
    <name type="common">zig-zag eel</name>
    <dbReference type="NCBI Taxonomy" id="205130"/>
    <lineage>
        <taxon>Eukaryota</taxon>
        <taxon>Metazoa</taxon>
        <taxon>Chordata</taxon>
        <taxon>Craniata</taxon>
        <taxon>Vertebrata</taxon>
        <taxon>Euteleostomi</taxon>
        <taxon>Actinopterygii</taxon>
        <taxon>Neopterygii</taxon>
        <taxon>Teleostei</taxon>
        <taxon>Neoteleostei</taxon>
        <taxon>Acanthomorphata</taxon>
        <taxon>Anabantaria</taxon>
        <taxon>Synbranchiformes</taxon>
        <taxon>Mastacembelidae</taxon>
        <taxon>Mastacembelus</taxon>
    </lineage>
</organism>
<dbReference type="GeneID" id="113128417"/>
<name>A0A3Q3M664_9TELE</name>
<dbReference type="STRING" id="205130.ENSMAMP00000018151"/>
<dbReference type="InterPro" id="IPR050527">
    <property type="entry name" value="Snail/Krueppel_Znf"/>
</dbReference>
<evidence type="ECO:0000256" key="4">
    <source>
        <dbReference type="ARBA" id="ARBA00022833"/>
    </source>
</evidence>
<keyword evidence="1" id="KW-0479">Metal-binding</keyword>
<dbReference type="GO" id="GO:0000978">
    <property type="term" value="F:RNA polymerase II cis-regulatory region sequence-specific DNA binding"/>
    <property type="evidence" value="ECO:0007669"/>
    <property type="project" value="TreeGrafter"/>
</dbReference>
<evidence type="ECO:0000259" key="9">
    <source>
        <dbReference type="PROSITE" id="PS50157"/>
    </source>
</evidence>
<dbReference type="PANTHER" id="PTHR24388">
    <property type="entry name" value="ZINC FINGER PROTEIN"/>
    <property type="match status" value="1"/>
</dbReference>
<keyword evidence="7" id="KW-0175">Coiled coil</keyword>
<evidence type="ECO:0000256" key="5">
    <source>
        <dbReference type="ARBA" id="ARBA00023242"/>
    </source>
</evidence>
<dbReference type="SUPFAM" id="SSF57667">
    <property type="entry name" value="beta-beta-alpha zinc fingers"/>
    <property type="match status" value="2"/>
</dbReference>
<feature type="compositionally biased region" description="Basic and acidic residues" evidence="8">
    <location>
        <begin position="174"/>
        <end position="185"/>
    </location>
</feature>
<dbReference type="InParanoid" id="A0A3Q3M664"/>
<keyword evidence="5" id="KW-0539">Nucleus</keyword>
<proteinExistence type="predicted"/>
<feature type="domain" description="C2H2-type" evidence="9">
    <location>
        <begin position="403"/>
        <end position="430"/>
    </location>
</feature>
<evidence type="ECO:0000256" key="3">
    <source>
        <dbReference type="ARBA" id="ARBA00022771"/>
    </source>
</evidence>
<dbReference type="InterPro" id="IPR013087">
    <property type="entry name" value="Znf_C2H2_type"/>
</dbReference>
<dbReference type="Ensembl" id="ENSMAMT00000018625.2">
    <property type="protein sequence ID" value="ENSMAMP00000018151.1"/>
    <property type="gene ID" value="ENSMAMG00000012261.2"/>
</dbReference>
<dbReference type="FunFam" id="3.30.160.60:FF:000624">
    <property type="entry name" value="zinc finger protein 697"/>
    <property type="match status" value="1"/>
</dbReference>
<evidence type="ECO:0000256" key="6">
    <source>
        <dbReference type="PROSITE-ProRule" id="PRU00042"/>
    </source>
</evidence>
<evidence type="ECO:0000256" key="1">
    <source>
        <dbReference type="ARBA" id="ARBA00022723"/>
    </source>
</evidence>
<evidence type="ECO:0000256" key="8">
    <source>
        <dbReference type="SAM" id="MobiDB-lite"/>
    </source>
</evidence>
<keyword evidence="11" id="KW-1185">Reference proteome</keyword>
<reference evidence="10" key="1">
    <citation type="submission" date="2025-08" db="UniProtKB">
        <authorList>
            <consortium name="Ensembl"/>
        </authorList>
    </citation>
    <scope>IDENTIFICATION</scope>
</reference>
<feature type="coiled-coil region" evidence="7">
    <location>
        <begin position="59"/>
        <end position="86"/>
    </location>
</feature>